<dbReference type="CDD" id="cd00475">
    <property type="entry name" value="Cis_IPPS"/>
    <property type="match status" value="1"/>
</dbReference>
<dbReference type="GO" id="GO:0009570">
    <property type="term" value="C:chloroplast stroma"/>
    <property type="evidence" value="ECO:0007669"/>
    <property type="project" value="TreeGrafter"/>
</dbReference>
<dbReference type="PANTHER" id="PTHR10291:SF0">
    <property type="entry name" value="DEHYDRODOLICHYL DIPHOSPHATE SYNTHASE 2"/>
    <property type="match status" value="1"/>
</dbReference>
<evidence type="ECO:0000256" key="1">
    <source>
        <dbReference type="ARBA" id="ARBA00001946"/>
    </source>
</evidence>
<dbReference type="GO" id="GO:0045547">
    <property type="term" value="F:ditrans,polycis-polyprenyl diphosphate synthase [(2E,6E)-farnesyl diphosphate specific] activity"/>
    <property type="evidence" value="ECO:0007669"/>
    <property type="project" value="TreeGrafter"/>
</dbReference>
<sequence length="313" mass="35613">MAFSFQLQQIFASPVIFCSQPKSINLQIFPNLTKRLPIHPLASAQNNATSNIDHNYIAMDESSINEEEVPLPTELRRELMPKHIAVIMDGNRRWAKRRGLPVALGYAAGIRALRNFVKLSYNWGISALTLFAFSSENWFRPKAEVDLLMGLFDKVLQDELENLARTRIRLSIIGDASQLPKSLQDLIDKAVMATKANSRLHIIVAINYSGQYDVVQACKTIAQRVKDGNIEPEDINSFLVEQELQTKCTEFPSPDLLIRTSGELRLSNFLLWQLAYTELFFSHSQWPDFGEAEFLEALCSFQQRQRRYGGQSS</sequence>
<dbReference type="SUPFAM" id="SSF64005">
    <property type="entry name" value="Undecaprenyl diphosphate synthase"/>
    <property type="match status" value="1"/>
</dbReference>
<keyword evidence="5 7" id="KW-0808">Transferase</keyword>
<comment type="subcellular location">
    <subcellularLocation>
        <location evidence="2">Plastid</location>
        <location evidence="2">Chloroplast</location>
    </subcellularLocation>
</comment>
<evidence type="ECO:0000256" key="2">
    <source>
        <dbReference type="ARBA" id="ARBA00004229"/>
    </source>
</evidence>
<keyword evidence="6" id="KW-0809">Transit peptide</keyword>
<dbReference type="GO" id="GO:0009409">
    <property type="term" value="P:response to cold"/>
    <property type="evidence" value="ECO:0007669"/>
    <property type="project" value="TreeGrafter"/>
</dbReference>
<organism evidence="8">
    <name type="scientific">Solanum chilense</name>
    <name type="common">Tomato</name>
    <name type="synonym">Lycopersicon chilense</name>
    <dbReference type="NCBI Taxonomy" id="4083"/>
    <lineage>
        <taxon>Eukaryota</taxon>
        <taxon>Viridiplantae</taxon>
        <taxon>Streptophyta</taxon>
        <taxon>Embryophyta</taxon>
        <taxon>Tracheophyta</taxon>
        <taxon>Spermatophyta</taxon>
        <taxon>Magnoliopsida</taxon>
        <taxon>eudicotyledons</taxon>
        <taxon>Gunneridae</taxon>
        <taxon>Pentapetalae</taxon>
        <taxon>asterids</taxon>
        <taxon>lamiids</taxon>
        <taxon>Solanales</taxon>
        <taxon>Solanaceae</taxon>
        <taxon>Solanoideae</taxon>
        <taxon>Solaneae</taxon>
        <taxon>Solanum</taxon>
        <taxon>Solanum subgen. Lycopersicon</taxon>
    </lineage>
</organism>
<dbReference type="InterPro" id="IPR036424">
    <property type="entry name" value="UPP_synth-like_sf"/>
</dbReference>
<dbReference type="AlphaFoldDB" id="A0A6N2BN71"/>
<dbReference type="Gene3D" id="3.40.1180.10">
    <property type="entry name" value="Decaprenyl diphosphate synthase-like"/>
    <property type="match status" value="1"/>
</dbReference>
<dbReference type="GO" id="GO:0000287">
    <property type="term" value="F:magnesium ion binding"/>
    <property type="evidence" value="ECO:0007669"/>
    <property type="project" value="UniProtKB-ARBA"/>
</dbReference>
<gene>
    <name evidence="8" type="ORF">EJD97_009184</name>
</gene>
<keyword evidence="4" id="KW-0934">Plastid</keyword>
<keyword evidence="3" id="KW-0150">Chloroplast</keyword>
<comment type="caution">
    <text evidence="8">The sequence shown here is derived from an EMBL/GenBank/DDBJ whole genome shotgun (WGS) entry which is preliminary data.</text>
</comment>
<evidence type="ECO:0000256" key="3">
    <source>
        <dbReference type="ARBA" id="ARBA00022528"/>
    </source>
</evidence>
<evidence type="ECO:0000256" key="7">
    <source>
        <dbReference type="RuleBase" id="RU363018"/>
    </source>
</evidence>
<dbReference type="HAMAP" id="MF_01139">
    <property type="entry name" value="ISPT"/>
    <property type="match status" value="1"/>
</dbReference>
<name>A0A6N2BN71_SOLCI</name>
<reference evidence="8" key="1">
    <citation type="submission" date="2019-05" db="EMBL/GenBank/DDBJ databases">
        <title>The de novo reference genome and transcriptome assemblies of the wild tomato species Solanum chilense.</title>
        <authorList>
            <person name="Stam R."/>
            <person name="Nosenko T."/>
            <person name="Hoerger A.C."/>
            <person name="Stephan W."/>
            <person name="Seidel M.A."/>
            <person name="Kuhn J.M.M."/>
            <person name="Haberer G."/>
            <person name="Tellier A."/>
        </authorList>
    </citation>
    <scope>NUCLEOTIDE SEQUENCE</scope>
    <source>
        <tissue evidence="8">Mature leaves</tissue>
    </source>
</reference>
<dbReference type="FunFam" id="3.40.1180.10:FF:000001">
    <property type="entry name" value="(2E,6E)-farnesyl-diphosphate-specific ditrans,polycis-undecaprenyl-diphosphate synthase"/>
    <property type="match status" value="1"/>
</dbReference>
<proteinExistence type="inferred from homology"/>
<dbReference type="EC" id="2.5.1.-" evidence="7"/>
<accession>A0A6N2BN71</accession>
<comment type="cofactor">
    <cofactor evidence="1">
        <name>Mg(2+)</name>
        <dbReference type="ChEBI" id="CHEBI:18420"/>
    </cofactor>
</comment>
<evidence type="ECO:0000313" key="8">
    <source>
        <dbReference type="EMBL" id="TMW95258.1"/>
    </source>
</evidence>
<evidence type="ECO:0000256" key="5">
    <source>
        <dbReference type="ARBA" id="ARBA00022679"/>
    </source>
</evidence>
<evidence type="ECO:0000256" key="4">
    <source>
        <dbReference type="ARBA" id="ARBA00022640"/>
    </source>
</evidence>
<dbReference type="PROSITE" id="PS01066">
    <property type="entry name" value="UPP_SYNTHASE"/>
    <property type="match status" value="1"/>
</dbReference>
<dbReference type="GO" id="GO:0009668">
    <property type="term" value="P:plastid membrane organization"/>
    <property type="evidence" value="ECO:0007669"/>
    <property type="project" value="TreeGrafter"/>
</dbReference>
<dbReference type="InterPro" id="IPR018520">
    <property type="entry name" value="UPP_synth-like_CS"/>
</dbReference>
<dbReference type="NCBIfam" id="TIGR00055">
    <property type="entry name" value="uppS"/>
    <property type="match status" value="1"/>
</dbReference>
<dbReference type="Pfam" id="PF01255">
    <property type="entry name" value="Prenyltransf"/>
    <property type="match status" value="1"/>
</dbReference>
<dbReference type="PANTHER" id="PTHR10291">
    <property type="entry name" value="DEHYDRODOLICHYL DIPHOSPHATE SYNTHASE FAMILY MEMBER"/>
    <property type="match status" value="1"/>
</dbReference>
<dbReference type="GO" id="GO:0016094">
    <property type="term" value="P:polyprenol biosynthetic process"/>
    <property type="evidence" value="ECO:0007669"/>
    <property type="project" value="TreeGrafter"/>
</dbReference>
<dbReference type="EMBL" id="RXGB01002409">
    <property type="protein sequence ID" value="TMW95258.1"/>
    <property type="molecule type" value="Genomic_DNA"/>
</dbReference>
<comment type="similarity">
    <text evidence="7">Belongs to the UPP synthase family.</text>
</comment>
<dbReference type="InterPro" id="IPR001441">
    <property type="entry name" value="UPP_synth-like"/>
</dbReference>
<protein>
    <recommendedName>
        <fullName evidence="7">Alkyl transferase</fullName>
        <ecNumber evidence="7">2.5.1.-</ecNumber>
    </recommendedName>
</protein>
<evidence type="ECO:0000256" key="6">
    <source>
        <dbReference type="ARBA" id="ARBA00022946"/>
    </source>
</evidence>